<dbReference type="GO" id="GO:0000981">
    <property type="term" value="F:DNA-binding transcription factor activity, RNA polymerase II-specific"/>
    <property type="evidence" value="ECO:0007669"/>
    <property type="project" value="InterPro"/>
</dbReference>
<evidence type="ECO:0008006" key="4">
    <source>
        <dbReference type="Google" id="ProtNLM"/>
    </source>
</evidence>
<sequence>MSFQTPRRQKRSCLQCQKAKKACDGYALNRDPAPISSPASSSNSSTSSDQDHVSSILPCSYCQKTFKACSLNSIWGLARIRVGQGSYDPNVPPAFKNRVSNQTESGGSLSPIKAEAATSSVVKSSSQWDAEPIQYHQQLANGEQKVSTILSPFAYGVSMTTTFNNQIIARSLLYIYHQVLENNMSCWISKVTCPYSMSYSSQESITPAHNDATHWHGAFGATNPFYQYVFWLDGATRGFCKPLSHKDDMAVSRTLHLCILAFAAQWTQKQARKQTELSTSIGHQYHSDTSATMAMDYSLQLQLWKQARTALQQNTEIECFRIVYAEFIFGITERPEPRYIQGYNNQKYDTCLSRDRHSAIRFIEHVMSNERPSVHLEQAARKVSALKYRFDMEELKSKSGPRDNYAFQRRRTVGFIYWLLVMFDTVISPMSKRPVVIPDEYCMPDSIVNTEDRSCRWRLDMFLKDDSEMPQSLRWPCSEEVASRAMMKAVPIKVLLYRQLSYIQNALQKKSSIQNIIDATKGAITVCRYWDMTYASFFQGMLRGYDKVSSKLKSWAVCIFTAWNLGTLVLADLSELVHEKAAIGDKISHTPNNYVDIRRSSAINLAELAGAVVPHKTSHVEQLPNGHATVQENPLLTDPCTSILVEAFTRSSLYHLSTLYELKSHERFDVEMEGFRQSLQWLESCVRALMCVSKRSKLAESIAESLLAALRNL</sequence>
<dbReference type="EMBL" id="MRDB01000026">
    <property type="protein sequence ID" value="RKL37129.1"/>
    <property type="molecule type" value="Genomic_DNA"/>
</dbReference>
<reference evidence="2 3" key="1">
    <citation type="journal article" date="2018" name="Sci. Rep.">
        <title>Characterisation of pathogen-specific regions and novel effector candidates in Fusarium oxysporum f. sp. cepae.</title>
        <authorList>
            <person name="Armitage A.D."/>
            <person name="Taylor A."/>
            <person name="Sobczyk M.K."/>
            <person name="Baxter L."/>
            <person name="Greenfield B.P."/>
            <person name="Bates H.J."/>
            <person name="Wilson F."/>
            <person name="Jackson A.C."/>
            <person name="Ott S."/>
            <person name="Harrison R.J."/>
            <person name="Clarkson J.P."/>
        </authorList>
    </citation>
    <scope>NUCLEOTIDE SEQUENCE [LARGE SCALE GENOMIC DNA]</scope>
    <source>
        <strain evidence="2 3">Fp_A8</strain>
    </source>
</reference>
<dbReference type="InterPro" id="IPR036864">
    <property type="entry name" value="Zn2-C6_fun-type_DNA-bd_sf"/>
</dbReference>
<name>A0A420T6H8_GIBIN</name>
<accession>A0A420T6H8</accession>
<feature type="region of interest" description="Disordered" evidence="1">
    <location>
        <begin position="27"/>
        <end position="49"/>
    </location>
</feature>
<dbReference type="Gene3D" id="4.10.240.10">
    <property type="entry name" value="Zn(2)-C6 fungal-type DNA-binding domain"/>
    <property type="match status" value="1"/>
</dbReference>
<organism evidence="2 3">
    <name type="scientific">Gibberella intermedia</name>
    <name type="common">Bulb rot disease fungus</name>
    <name type="synonym">Fusarium proliferatum</name>
    <dbReference type="NCBI Taxonomy" id="948311"/>
    <lineage>
        <taxon>Eukaryota</taxon>
        <taxon>Fungi</taxon>
        <taxon>Dikarya</taxon>
        <taxon>Ascomycota</taxon>
        <taxon>Pezizomycotina</taxon>
        <taxon>Sordariomycetes</taxon>
        <taxon>Hypocreomycetidae</taxon>
        <taxon>Hypocreales</taxon>
        <taxon>Nectriaceae</taxon>
        <taxon>Fusarium</taxon>
        <taxon>Fusarium fujikuroi species complex</taxon>
    </lineage>
</organism>
<evidence type="ECO:0000313" key="2">
    <source>
        <dbReference type="EMBL" id="RKL37129.1"/>
    </source>
</evidence>
<gene>
    <name evidence="2" type="ORF">BFJ72_g7785</name>
</gene>
<comment type="caution">
    <text evidence="2">The sequence shown here is derived from an EMBL/GenBank/DDBJ whole genome shotgun (WGS) entry which is preliminary data.</text>
</comment>
<dbReference type="GO" id="GO:0008270">
    <property type="term" value="F:zinc ion binding"/>
    <property type="evidence" value="ECO:0007669"/>
    <property type="project" value="InterPro"/>
</dbReference>
<dbReference type="Proteomes" id="UP000283569">
    <property type="component" value="Unassembled WGS sequence"/>
</dbReference>
<evidence type="ECO:0000256" key="1">
    <source>
        <dbReference type="SAM" id="MobiDB-lite"/>
    </source>
</evidence>
<evidence type="ECO:0000313" key="3">
    <source>
        <dbReference type="Proteomes" id="UP000283569"/>
    </source>
</evidence>
<dbReference type="AlphaFoldDB" id="A0A420T6H8"/>
<proteinExistence type="predicted"/>
<protein>
    <recommendedName>
        <fullName evidence="4">Zn(2)-C6 fungal-type domain-containing protein</fullName>
    </recommendedName>
</protein>
<feature type="compositionally biased region" description="Low complexity" evidence="1">
    <location>
        <begin position="36"/>
        <end position="48"/>
    </location>
</feature>